<feature type="transmembrane region" description="Helical" evidence="5">
    <location>
        <begin position="485"/>
        <end position="504"/>
    </location>
</feature>
<evidence type="ECO:0000256" key="4">
    <source>
        <dbReference type="ARBA" id="ARBA00023136"/>
    </source>
</evidence>
<dbReference type="GO" id="GO:0016020">
    <property type="term" value="C:membrane"/>
    <property type="evidence" value="ECO:0007669"/>
    <property type="project" value="UniProtKB-SubCell"/>
</dbReference>
<gene>
    <name evidence="6" type="ORF">B2J93_5702</name>
</gene>
<dbReference type="InterPro" id="IPR002523">
    <property type="entry name" value="MgTranspt_CorA/ZnTranspt_ZntB"/>
</dbReference>
<dbReference type="InterPro" id="IPR045863">
    <property type="entry name" value="CorA_TM1_TM2"/>
</dbReference>
<evidence type="ECO:0000313" key="6">
    <source>
        <dbReference type="EMBL" id="OWP04683.1"/>
    </source>
</evidence>
<keyword evidence="7" id="KW-1185">Reference proteome</keyword>
<evidence type="ECO:0000256" key="3">
    <source>
        <dbReference type="ARBA" id="ARBA00022989"/>
    </source>
</evidence>
<keyword evidence="3 5" id="KW-1133">Transmembrane helix</keyword>
<dbReference type="EMBL" id="MZNU01000095">
    <property type="protein sequence ID" value="OWP04683.1"/>
    <property type="molecule type" value="Genomic_DNA"/>
</dbReference>
<dbReference type="GO" id="GO:0046873">
    <property type="term" value="F:metal ion transmembrane transporter activity"/>
    <property type="evidence" value="ECO:0007669"/>
    <property type="project" value="InterPro"/>
</dbReference>
<reference evidence="6 7" key="1">
    <citation type="submission" date="2017-04" db="EMBL/GenBank/DDBJ databases">
        <title>Draft genome sequence of Marssonina coronaria NL1: causal agent of apple blotch.</title>
        <authorList>
            <person name="Cheng Q."/>
        </authorList>
    </citation>
    <scope>NUCLEOTIDE SEQUENCE [LARGE SCALE GENOMIC DNA]</scope>
    <source>
        <strain evidence="6 7">NL1</strain>
    </source>
</reference>
<dbReference type="SUPFAM" id="SSF144083">
    <property type="entry name" value="Magnesium transport protein CorA, transmembrane region"/>
    <property type="match status" value="1"/>
</dbReference>
<dbReference type="InParanoid" id="A0A218ZAV2"/>
<keyword evidence="2 5" id="KW-0812">Transmembrane</keyword>
<organism evidence="6 7">
    <name type="scientific">Diplocarpon coronariae</name>
    <dbReference type="NCBI Taxonomy" id="2795749"/>
    <lineage>
        <taxon>Eukaryota</taxon>
        <taxon>Fungi</taxon>
        <taxon>Dikarya</taxon>
        <taxon>Ascomycota</taxon>
        <taxon>Pezizomycotina</taxon>
        <taxon>Leotiomycetes</taxon>
        <taxon>Helotiales</taxon>
        <taxon>Drepanopezizaceae</taxon>
        <taxon>Diplocarpon</taxon>
    </lineage>
</organism>
<feature type="transmembrane region" description="Helical" evidence="5">
    <location>
        <begin position="454"/>
        <end position="473"/>
    </location>
</feature>
<protein>
    <submittedName>
        <fullName evidence="6">Uncharacterized protein</fullName>
    </submittedName>
</protein>
<name>A0A218ZAV2_9HELO</name>
<dbReference type="Proteomes" id="UP000242519">
    <property type="component" value="Unassembled WGS sequence"/>
</dbReference>
<comment type="caution">
    <text evidence="6">The sequence shown here is derived from an EMBL/GenBank/DDBJ whole genome shotgun (WGS) entry which is preliminary data.</text>
</comment>
<accession>A0A218ZAV2</accession>
<dbReference type="OrthoDB" id="426293at2759"/>
<proteinExistence type="predicted"/>
<dbReference type="AlphaFoldDB" id="A0A218ZAV2"/>
<evidence type="ECO:0000256" key="1">
    <source>
        <dbReference type="ARBA" id="ARBA00004141"/>
    </source>
</evidence>
<keyword evidence="4 5" id="KW-0472">Membrane</keyword>
<evidence type="ECO:0000256" key="2">
    <source>
        <dbReference type="ARBA" id="ARBA00022692"/>
    </source>
</evidence>
<evidence type="ECO:0000256" key="5">
    <source>
        <dbReference type="SAM" id="Phobius"/>
    </source>
</evidence>
<sequence length="654" mass="74997">MAGTLTTEELLRRLDEQHQAYIATFRLVHKALAKTASTTAIESVLQSLMPTFKETASPNSHALSAVMLTRSSHLSRPNSATPASSGLSVSVSRRSRHSTFEIEAERPADGQPVTMHSSILTGESDESDDDDEFYVQTPLPSYKYDHQDLRHHLKTYTLNEYGAELLDSVVHNKRLLYPSLFPEYPEDEKWHNTHYSVFDVGTDGAPLSRREVVKAGTKSIDSAVWQAIRDLNADLDAQRPVVGRITIVREPSPIILGALHLTMNKYFDMDEIFKYLVDEDKSTAHLLNRLFSPDQRQQRTFVFEFDYFTIAEFMFNEDMRDKLLFEDEEFTYSRRYFWAFQTLGLMNDSIKAIINAYKDTFTDDVWEGKHKSLWPMIDQESHRNKYWKKRMASLKKDFEAEIRNMFKLYEENDDRRKEIRTLRDQLFSGTSVLESRKSVELSAVTILQGHNIKLLTLVSIFFLPLTFVTSVFGMTNMPTERDFKWFGVTMVTVCVPFFLLIGSLNTTSGMTFWRGKWHQFLAWAFRSPHLLEGLQDHKPENKSALAAVRSKNRSFSANEATRAINMRKAQIDINGQFSASIHESRPCTALPQVEIPDQSANTPRDSGPLKTAYENVTPVLPSENATTQPLKGVSLWWLKMTRRPRSKLGLVPDV</sequence>
<evidence type="ECO:0000313" key="7">
    <source>
        <dbReference type="Proteomes" id="UP000242519"/>
    </source>
</evidence>
<dbReference type="Pfam" id="PF01544">
    <property type="entry name" value="CorA"/>
    <property type="match status" value="1"/>
</dbReference>
<comment type="subcellular location">
    <subcellularLocation>
        <location evidence="1">Membrane</location>
        <topology evidence="1">Multi-pass membrane protein</topology>
    </subcellularLocation>
</comment>
<dbReference type="Gene3D" id="1.20.58.340">
    <property type="entry name" value="Magnesium transport protein CorA, transmembrane region"/>
    <property type="match status" value="1"/>
</dbReference>